<evidence type="ECO:0000259" key="1">
    <source>
        <dbReference type="PROSITE" id="PS50206"/>
    </source>
</evidence>
<dbReference type="Gene3D" id="3.40.250.10">
    <property type="entry name" value="Rhodanese-like domain"/>
    <property type="match status" value="1"/>
</dbReference>
<dbReference type="SUPFAM" id="SSF52821">
    <property type="entry name" value="Rhodanese/Cell cycle control phosphatase"/>
    <property type="match status" value="1"/>
</dbReference>
<dbReference type="EMBL" id="AMGV01000020">
    <property type="protein sequence ID" value="KEF51889.1"/>
    <property type="molecule type" value="Genomic_DNA"/>
</dbReference>
<dbReference type="Proteomes" id="UP000027920">
    <property type="component" value="Unassembled WGS sequence"/>
</dbReference>
<sequence>MSQAPAWHEAYPSPRNVSLLTIEREELLTQLQMGKQLGIDFLLVDLRRADHEGGTIKGSINLPAQSLYPSLPTLLNLCQAAGVKQVIWYCGSSKGRGSRAAGWFNDLIKDRNVEGISSIILKDGVAGWANAGEDYTVLMEEYNASTWASQK</sequence>
<dbReference type="OrthoDB" id="8300214at2759"/>
<comment type="caution">
    <text evidence="2">The sequence shown here is derived from an EMBL/GenBank/DDBJ whole genome shotgun (WGS) entry which is preliminary data.</text>
</comment>
<dbReference type="GeneID" id="25286774"/>
<dbReference type="VEuPathDB" id="FungiDB:A1O9_11878"/>
<dbReference type="PROSITE" id="PS50206">
    <property type="entry name" value="RHODANESE_3"/>
    <property type="match status" value="1"/>
</dbReference>
<evidence type="ECO:0000313" key="2">
    <source>
        <dbReference type="EMBL" id="KEF51889.1"/>
    </source>
</evidence>
<dbReference type="AlphaFoldDB" id="A0A072NVJ9"/>
<gene>
    <name evidence="2" type="ORF">A1O9_11878</name>
</gene>
<dbReference type="PANTHER" id="PTHR10828:SF50">
    <property type="entry name" value="REDUCTASE (ARC2), PUTATIVE (AFU_ORTHOLOGUE AFUA_6G13400)-RELATED"/>
    <property type="match status" value="1"/>
</dbReference>
<dbReference type="InterPro" id="IPR036873">
    <property type="entry name" value="Rhodanese-like_dom_sf"/>
</dbReference>
<dbReference type="GO" id="GO:0005737">
    <property type="term" value="C:cytoplasm"/>
    <property type="evidence" value="ECO:0007669"/>
    <property type="project" value="TreeGrafter"/>
</dbReference>
<feature type="domain" description="Rhodanese" evidence="1">
    <location>
        <begin position="37"/>
        <end position="137"/>
    </location>
</feature>
<dbReference type="RefSeq" id="XP_013254479.1">
    <property type="nucleotide sequence ID" value="XM_013399025.1"/>
</dbReference>
<dbReference type="SMART" id="SM00450">
    <property type="entry name" value="RHOD"/>
    <property type="match status" value="1"/>
</dbReference>
<keyword evidence="3" id="KW-1185">Reference proteome</keyword>
<accession>A0A072NVJ9</accession>
<dbReference type="InterPro" id="IPR001763">
    <property type="entry name" value="Rhodanese-like_dom"/>
</dbReference>
<dbReference type="GO" id="GO:0005634">
    <property type="term" value="C:nucleus"/>
    <property type="evidence" value="ECO:0007669"/>
    <property type="project" value="TreeGrafter"/>
</dbReference>
<dbReference type="Pfam" id="PF00581">
    <property type="entry name" value="Rhodanese"/>
    <property type="match status" value="1"/>
</dbReference>
<proteinExistence type="predicted"/>
<evidence type="ECO:0000313" key="3">
    <source>
        <dbReference type="Proteomes" id="UP000027920"/>
    </source>
</evidence>
<dbReference type="GO" id="GO:0004725">
    <property type="term" value="F:protein tyrosine phosphatase activity"/>
    <property type="evidence" value="ECO:0007669"/>
    <property type="project" value="TreeGrafter"/>
</dbReference>
<dbReference type="STRING" id="1182545.A0A072NVJ9"/>
<name>A0A072NVJ9_9EURO</name>
<organism evidence="2 3">
    <name type="scientific">Exophiala aquamarina CBS 119918</name>
    <dbReference type="NCBI Taxonomy" id="1182545"/>
    <lineage>
        <taxon>Eukaryota</taxon>
        <taxon>Fungi</taxon>
        <taxon>Dikarya</taxon>
        <taxon>Ascomycota</taxon>
        <taxon>Pezizomycotina</taxon>
        <taxon>Eurotiomycetes</taxon>
        <taxon>Chaetothyriomycetidae</taxon>
        <taxon>Chaetothyriales</taxon>
        <taxon>Herpotrichiellaceae</taxon>
        <taxon>Exophiala</taxon>
    </lineage>
</organism>
<dbReference type="PANTHER" id="PTHR10828">
    <property type="entry name" value="M-PHASE INDUCER PHOSPHATASE DUAL SPECIFICITY PHOSPHATASE CDC25"/>
    <property type="match status" value="1"/>
</dbReference>
<reference evidence="2 3" key="1">
    <citation type="submission" date="2013-03" db="EMBL/GenBank/DDBJ databases">
        <title>The Genome Sequence of Exophiala aquamarina CBS 119918.</title>
        <authorList>
            <consortium name="The Broad Institute Genomics Platform"/>
            <person name="Cuomo C."/>
            <person name="de Hoog S."/>
            <person name="Gorbushina A."/>
            <person name="Walker B."/>
            <person name="Young S.K."/>
            <person name="Zeng Q."/>
            <person name="Gargeya S."/>
            <person name="Fitzgerald M."/>
            <person name="Haas B."/>
            <person name="Abouelleil A."/>
            <person name="Allen A.W."/>
            <person name="Alvarado L."/>
            <person name="Arachchi H.M."/>
            <person name="Berlin A.M."/>
            <person name="Chapman S.B."/>
            <person name="Gainer-Dewar J."/>
            <person name="Goldberg J."/>
            <person name="Griggs A."/>
            <person name="Gujja S."/>
            <person name="Hansen M."/>
            <person name="Howarth C."/>
            <person name="Imamovic A."/>
            <person name="Ireland A."/>
            <person name="Larimer J."/>
            <person name="McCowan C."/>
            <person name="Murphy C."/>
            <person name="Pearson M."/>
            <person name="Poon T.W."/>
            <person name="Priest M."/>
            <person name="Roberts A."/>
            <person name="Saif S."/>
            <person name="Shea T."/>
            <person name="Sisk P."/>
            <person name="Sykes S."/>
            <person name="Wortman J."/>
            <person name="Nusbaum C."/>
            <person name="Birren B."/>
        </authorList>
    </citation>
    <scope>NUCLEOTIDE SEQUENCE [LARGE SCALE GENOMIC DNA]</scope>
    <source>
        <strain evidence="2 3">CBS 119918</strain>
    </source>
</reference>
<protein>
    <submittedName>
        <fullName evidence="2">Oxidoreductase</fullName>
    </submittedName>
</protein>
<dbReference type="HOGENOM" id="CLU_107716_0_0_1"/>